<dbReference type="PRINTS" id="PR00598">
    <property type="entry name" value="HTHMARR"/>
</dbReference>
<dbReference type="PANTHER" id="PTHR42756:SF1">
    <property type="entry name" value="TRANSCRIPTIONAL REPRESSOR OF EMRAB OPERON"/>
    <property type="match status" value="1"/>
</dbReference>
<dbReference type="InterPro" id="IPR036388">
    <property type="entry name" value="WH-like_DNA-bd_sf"/>
</dbReference>
<gene>
    <name evidence="5" type="ORF">EV679_1617</name>
</gene>
<evidence type="ECO:0000256" key="2">
    <source>
        <dbReference type="ARBA" id="ARBA00023125"/>
    </source>
</evidence>
<sequence length="183" mass="20249">MAAGLLTETPSGSIIMTAMDTLAQTAAEDQETCLDLGCLQHVLGHQLALADVPTRKTFFKHIGKPLDLRPAEFSMLLLIAHNLNVTQKQLSQALAMPAPNVTTMLDRMTQRGLLTREPNATDRRSVHIVLTESGQELAQQSRDISLKMERHLLRHLSDAERAMLRELLHKVAQQAISQSNTPT</sequence>
<dbReference type="Pfam" id="PF12802">
    <property type="entry name" value="MarR_2"/>
    <property type="match status" value="1"/>
</dbReference>
<dbReference type="AlphaFoldDB" id="A0A4Q7MP32"/>
<protein>
    <submittedName>
        <fullName evidence="5">MarR family transcriptional regulator</fullName>
    </submittedName>
</protein>
<feature type="domain" description="HTH marR-type" evidence="4">
    <location>
        <begin position="40"/>
        <end position="173"/>
    </location>
</feature>
<evidence type="ECO:0000313" key="5">
    <source>
        <dbReference type="EMBL" id="RZS70219.1"/>
    </source>
</evidence>
<evidence type="ECO:0000256" key="1">
    <source>
        <dbReference type="ARBA" id="ARBA00023015"/>
    </source>
</evidence>
<dbReference type="GeneID" id="99726261"/>
<organism evidence="5 6">
    <name type="scientific">Kerstersia gyiorum</name>
    <dbReference type="NCBI Taxonomy" id="206506"/>
    <lineage>
        <taxon>Bacteria</taxon>
        <taxon>Pseudomonadati</taxon>
        <taxon>Pseudomonadota</taxon>
        <taxon>Betaproteobacteria</taxon>
        <taxon>Burkholderiales</taxon>
        <taxon>Alcaligenaceae</taxon>
        <taxon>Kerstersia</taxon>
    </lineage>
</organism>
<dbReference type="SUPFAM" id="SSF46785">
    <property type="entry name" value="Winged helix' DNA-binding domain"/>
    <property type="match status" value="1"/>
</dbReference>
<dbReference type="GO" id="GO:0003677">
    <property type="term" value="F:DNA binding"/>
    <property type="evidence" value="ECO:0007669"/>
    <property type="project" value="UniProtKB-KW"/>
</dbReference>
<keyword evidence="3" id="KW-0804">Transcription</keyword>
<evidence type="ECO:0000256" key="3">
    <source>
        <dbReference type="ARBA" id="ARBA00023163"/>
    </source>
</evidence>
<reference evidence="5 6" key="1">
    <citation type="submission" date="2019-02" db="EMBL/GenBank/DDBJ databases">
        <title>Genomic Encyclopedia of Type Strains, Phase IV (KMG-IV): sequencing the most valuable type-strain genomes for metagenomic binning, comparative biology and taxonomic classification.</title>
        <authorList>
            <person name="Goeker M."/>
        </authorList>
    </citation>
    <scope>NUCLEOTIDE SEQUENCE [LARGE SCALE GENOMIC DNA]</scope>
    <source>
        <strain evidence="5 6">DSM 16618</strain>
    </source>
</reference>
<evidence type="ECO:0000259" key="4">
    <source>
        <dbReference type="PROSITE" id="PS50995"/>
    </source>
</evidence>
<proteinExistence type="predicted"/>
<keyword evidence="2" id="KW-0238">DNA-binding</keyword>
<dbReference type="SMART" id="SM00347">
    <property type="entry name" value="HTH_MARR"/>
    <property type="match status" value="1"/>
</dbReference>
<evidence type="ECO:0000313" key="6">
    <source>
        <dbReference type="Proteomes" id="UP000292039"/>
    </source>
</evidence>
<dbReference type="GO" id="GO:0003700">
    <property type="term" value="F:DNA-binding transcription factor activity"/>
    <property type="evidence" value="ECO:0007669"/>
    <property type="project" value="InterPro"/>
</dbReference>
<keyword evidence="1" id="KW-0805">Transcription regulation</keyword>
<dbReference type="EMBL" id="SGWZ01000002">
    <property type="protein sequence ID" value="RZS70219.1"/>
    <property type="molecule type" value="Genomic_DNA"/>
</dbReference>
<name>A0A4Q7MP32_9BURK</name>
<dbReference type="RefSeq" id="WP_165389993.1">
    <property type="nucleotide sequence ID" value="NZ_CP033936.1"/>
</dbReference>
<accession>A0A4Q7MP32</accession>
<dbReference type="InterPro" id="IPR036390">
    <property type="entry name" value="WH_DNA-bd_sf"/>
</dbReference>
<dbReference type="InterPro" id="IPR000835">
    <property type="entry name" value="HTH_MarR-typ"/>
</dbReference>
<dbReference type="Gene3D" id="1.10.10.10">
    <property type="entry name" value="Winged helix-like DNA-binding domain superfamily/Winged helix DNA-binding domain"/>
    <property type="match status" value="1"/>
</dbReference>
<dbReference type="PROSITE" id="PS50995">
    <property type="entry name" value="HTH_MARR_2"/>
    <property type="match status" value="1"/>
</dbReference>
<dbReference type="PANTHER" id="PTHR42756">
    <property type="entry name" value="TRANSCRIPTIONAL REGULATOR, MARR"/>
    <property type="match status" value="1"/>
</dbReference>
<comment type="caution">
    <text evidence="5">The sequence shown here is derived from an EMBL/GenBank/DDBJ whole genome shotgun (WGS) entry which is preliminary data.</text>
</comment>
<dbReference type="Proteomes" id="UP000292039">
    <property type="component" value="Unassembled WGS sequence"/>
</dbReference>